<evidence type="ECO:0000259" key="1">
    <source>
        <dbReference type="SMART" id="SM00507"/>
    </source>
</evidence>
<sequence>MSHLEKRKQCAKESNTRYYLTTLKPKRQTSEGRIKHNETVKRFYQKHPEKAIQNKNRIFKKLGDKINMTLSQVKWYLLSWSKSVRKRDNNICQNCGEIAVNSHHIIHKKNYPQLMLNINNGISLCKKCHDECHLWGN</sequence>
<evidence type="ECO:0000313" key="2">
    <source>
        <dbReference type="EMBL" id="GAG54707.1"/>
    </source>
</evidence>
<gene>
    <name evidence="2" type="ORF">S01H4_19129</name>
</gene>
<proteinExistence type="predicted"/>
<name>X0Z8L1_9ZZZZ</name>
<feature type="domain" description="HNH nuclease" evidence="1">
    <location>
        <begin position="79"/>
        <end position="130"/>
    </location>
</feature>
<dbReference type="SMART" id="SM00507">
    <property type="entry name" value="HNHc"/>
    <property type="match status" value="1"/>
</dbReference>
<comment type="caution">
    <text evidence="2">The sequence shown here is derived from an EMBL/GenBank/DDBJ whole genome shotgun (WGS) entry which is preliminary data.</text>
</comment>
<dbReference type="AlphaFoldDB" id="X0Z8L1"/>
<accession>X0Z8L1</accession>
<dbReference type="InterPro" id="IPR003615">
    <property type="entry name" value="HNH_nuc"/>
</dbReference>
<reference evidence="2" key="1">
    <citation type="journal article" date="2014" name="Front. Microbiol.">
        <title>High frequency of phylogenetically diverse reductive dehalogenase-homologous genes in deep subseafloor sedimentary metagenomes.</title>
        <authorList>
            <person name="Kawai M."/>
            <person name="Futagami T."/>
            <person name="Toyoda A."/>
            <person name="Takaki Y."/>
            <person name="Nishi S."/>
            <person name="Hori S."/>
            <person name="Arai W."/>
            <person name="Tsubouchi T."/>
            <person name="Morono Y."/>
            <person name="Uchiyama I."/>
            <person name="Ito T."/>
            <person name="Fujiyama A."/>
            <person name="Inagaki F."/>
            <person name="Takami H."/>
        </authorList>
    </citation>
    <scope>NUCLEOTIDE SEQUENCE</scope>
    <source>
        <strain evidence="2">Expedition CK06-06</strain>
    </source>
</reference>
<dbReference type="EMBL" id="BART01008513">
    <property type="protein sequence ID" value="GAG54707.1"/>
    <property type="molecule type" value="Genomic_DNA"/>
</dbReference>
<protein>
    <recommendedName>
        <fullName evidence="1">HNH nuclease domain-containing protein</fullName>
    </recommendedName>
</protein>
<organism evidence="2">
    <name type="scientific">marine sediment metagenome</name>
    <dbReference type="NCBI Taxonomy" id="412755"/>
    <lineage>
        <taxon>unclassified sequences</taxon>
        <taxon>metagenomes</taxon>
        <taxon>ecological metagenomes</taxon>
    </lineage>
</organism>